<dbReference type="SUPFAM" id="SSF49785">
    <property type="entry name" value="Galactose-binding domain-like"/>
    <property type="match status" value="2"/>
</dbReference>
<proteinExistence type="predicted"/>
<dbReference type="GO" id="GO:0005576">
    <property type="term" value="C:extracellular region"/>
    <property type="evidence" value="ECO:0007669"/>
    <property type="project" value="UniProtKB-SubCell"/>
</dbReference>
<dbReference type="Proteomes" id="UP000593765">
    <property type="component" value="Chromosome"/>
</dbReference>
<evidence type="ECO:0000313" key="7">
    <source>
        <dbReference type="Proteomes" id="UP000593765"/>
    </source>
</evidence>
<feature type="region of interest" description="Disordered" evidence="4">
    <location>
        <begin position="305"/>
        <end position="324"/>
    </location>
</feature>
<dbReference type="InterPro" id="IPR008979">
    <property type="entry name" value="Galactose-bd-like_sf"/>
</dbReference>
<feature type="region of interest" description="Disordered" evidence="4">
    <location>
        <begin position="837"/>
        <end position="863"/>
    </location>
</feature>
<feature type="domain" description="Carbohydrate-binding module family 96" evidence="5">
    <location>
        <begin position="211"/>
        <end position="384"/>
    </location>
</feature>
<evidence type="ECO:0000256" key="3">
    <source>
        <dbReference type="ARBA" id="ARBA00022729"/>
    </source>
</evidence>
<keyword evidence="3" id="KW-0732">Signal</keyword>
<dbReference type="InterPro" id="IPR055372">
    <property type="entry name" value="CBM96"/>
</dbReference>
<dbReference type="EMBL" id="CP063458">
    <property type="protein sequence ID" value="QOV91821.1"/>
    <property type="molecule type" value="Genomic_DNA"/>
</dbReference>
<keyword evidence="7" id="KW-1185">Reference proteome</keyword>
<evidence type="ECO:0000256" key="1">
    <source>
        <dbReference type="ARBA" id="ARBA00004613"/>
    </source>
</evidence>
<dbReference type="NCBIfam" id="NF033679">
    <property type="entry name" value="DNRLRE_dom"/>
    <property type="match status" value="2"/>
</dbReference>
<dbReference type="Gene3D" id="2.60.40.2030">
    <property type="match status" value="1"/>
</dbReference>
<comment type="subcellular location">
    <subcellularLocation>
        <location evidence="1">Secreted</location>
    </subcellularLocation>
</comment>
<dbReference type="RefSeq" id="WP_206295138.1">
    <property type="nucleotide sequence ID" value="NZ_CP063458.1"/>
</dbReference>
<keyword evidence="2" id="KW-0964">Secreted</keyword>
<feature type="compositionally biased region" description="Polar residues" evidence="4">
    <location>
        <begin position="305"/>
        <end position="320"/>
    </location>
</feature>
<reference evidence="6 7" key="1">
    <citation type="submission" date="2020-10" db="EMBL/GenBank/DDBJ databases">
        <title>Wide distribution of Phycisphaera-like planctomycetes from WD2101 soil group in peatlands and genome analysis of the first cultivated representative.</title>
        <authorList>
            <person name="Dedysh S.N."/>
            <person name="Beletsky A.V."/>
            <person name="Ivanova A."/>
            <person name="Kulichevskaya I.S."/>
            <person name="Suzina N.E."/>
            <person name="Philippov D.A."/>
            <person name="Rakitin A.L."/>
            <person name="Mardanov A.V."/>
            <person name="Ravin N.V."/>
        </authorList>
    </citation>
    <scope>NUCLEOTIDE SEQUENCE [LARGE SCALE GENOMIC DNA]</scope>
    <source>
        <strain evidence="6 7">M1803</strain>
    </source>
</reference>
<protein>
    <submittedName>
        <fullName evidence="6">DNRLRE domain-containing protein</fullName>
    </submittedName>
</protein>
<dbReference type="Gene3D" id="2.60.120.430">
    <property type="entry name" value="Galactose-binding lectin"/>
    <property type="match status" value="2"/>
</dbReference>
<evidence type="ECO:0000256" key="2">
    <source>
        <dbReference type="ARBA" id="ARBA00022525"/>
    </source>
</evidence>
<dbReference type="InterPro" id="IPR038081">
    <property type="entry name" value="CalX-like_sf"/>
</dbReference>
<dbReference type="Pfam" id="PF24517">
    <property type="entry name" value="CBM96"/>
    <property type="match status" value="2"/>
</dbReference>
<dbReference type="KEGG" id="hbs:IPV69_10890"/>
<sequence>MEPVGIAPDRRLNLPSDGTPYWNDPFDVSTPGYKNERLTIPAGSASIEIPFIPVTDTITEGEERALFVIAENRNAPGSYTFDPSINADVRVQDGAGPQIVSIEATDPTGSELGDDPAFFTVRRSGDLTQRTVISLESSGTFKYQEDSHSGNTIVIFNAGDTEQVVYVAPFSDDLVEPVETFTYTLVPFGPVTISGSPSATVSISDGPITQKVTLSAIADAWVGNGGEANLQNGASPELLLLDNRGTGARRDVYIKFDISQVPSIASAEIQFSASWTGVDGGGGGYDVYGVENAVWDESTITWNNRPTEPLSSTRAGSGITSVYGPGPRLNQNSMTDFVVRQKLLGATTVTFLIRPSFDDRRSPYGMYGSIGSRESGAPPKLVLETAPGADSPAGVSHRRLTVAEGDSAKAWVIAYDGSPYYPVNIMKVPGGDPDINIDQQLLTYPLANNGPIARPITFTATPDTDQVSGSATFIVSLFGVIGVITVSEADTGSNLPPIDANTVIVPVTADGFVRQGAGVGGGLASSLEVQNTATDQGEEESFLHFDLTSLPSSDQIASAKVRLYGGAGPQAGLGAMGTGAAASPVAVNAYATAESDWFWDEFNLQWTLRPASAGGIVASQTVAQTGWYEFDVANLLRARKAAGDKMVSIALKGAVAGSTAAIFASDEALSNRPTLLVTRGTVPPPPPPPPPTAAIKVNFQPAAAPSVSGYLVDAGQTYAARNGQAYGWTVSHTSLVFDRNKNSDQLLDTNVSVNAGAKWELAVPNGTYTVKVGVGDAGATSRSNVYVEGQQLFNYQALTANAFANKSITVAVSDGKLTLGIGSAASGTTKIDFIEVSSATSSPPTSPPTSPPPTVPPPPATSAGVKVHFQPATAPAVSGYLVDAGQTYAARNGKTYGWLTSHTDVVIDRNKNSDQLLDTNVGVKAAGKWELAVPNGTYTVKVGVGDSGGASKNNVYIEGALLFNYQSLAANVFATKSITVNVTDGKLTLGIGSSAAGLTRINFIEVT</sequence>
<organism evidence="6 7">
    <name type="scientific">Humisphaera borealis</name>
    <dbReference type="NCBI Taxonomy" id="2807512"/>
    <lineage>
        <taxon>Bacteria</taxon>
        <taxon>Pseudomonadati</taxon>
        <taxon>Planctomycetota</taxon>
        <taxon>Phycisphaerae</taxon>
        <taxon>Tepidisphaerales</taxon>
        <taxon>Tepidisphaeraceae</taxon>
        <taxon>Humisphaera</taxon>
    </lineage>
</organism>
<feature type="compositionally biased region" description="Pro residues" evidence="4">
    <location>
        <begin position="844"/>
        <end position="860"/>
    </location>
</feature>
<feature type="domain" description="Carbohydrate-binding module family 96" evidence="5">
    <location>
        <begin position="505"/>
        <end position="678"/>
    </location>
</feature>
<gene>
    <name evidence="6" type="ORF">IPV69_10890</name>
</gene>
<accession>A0A7M2X457</accession>
<evidence type="ECO:0000256" key="4">
    <source>
        <dbReference type="SAM" id="MobiDB-lite"/>
    </source>
</evidence>
<dbReference type="AlphaFoldDB" id="A0A7M2X457"/>
<name>A0A7M2X457_9BACT</name>
<evidence type="ECO:0000259" key="5">
    <source>
        <dbReference type="Pfam" id="PF24517"/>
    </source>
</evidence>
<evidence type="ECO:0000313" key="6">
    <source>
        <dbReference type="EMBL" id="QOV91821.1"/>
    </source>
</evidence>
<dbReference type="SUPFAM" id="SSF141072">
    <property type="entry name" value="CalX-like"/>
    <property type="match status" value="1"/>
</dbReference>